<dbReference type="GO" id="GO:0008984">
    <property type="term" value="F:protein-glutamate methylesterase activity"/>
    <property type="evidence" value="ECO:0007669"/>
    <property type="project" value="UniProtKB-UniRule"/>
</dbReference>
<dbReference type="GO" id="GO:0005737">
    <property type="term" value="C:cytoplasm"/>
    <property type="evidence" value="ECO:0007669"/>
    <property type="project" value="UniProtKB-SubCell"/>
</dbReference>
<evidence type="ECO:0000256" key="4">
    <source>
        <dbReference type="ARBA" id="ARBA00048267"/>
    </source>
</evidence>
<comment type="subcellular location">
    <subcellularLocation>
        <location evidence="5">Cytoplasm</location>
    </subcellularLocation>
</comment>
<dbReference type="PANTHER" id="PTHR42872">
    <property type="entry name" value="PROTEIN-GLUTAMATE METHYLESTERASE/PROTEIN-GLUTAMINE GLUTAMINASE"/>
    <property type="match status" value="1"/>
</dbReference>
<sequence>MIRVLIVDDSATMRALLQARLEDEPDIRVVGSACNAVEARELIKLLDPDVLTLDIEMPGMDGLTFLEKIMRLRPMPVIIVSGSTQAGTANAARALALGAVSCYAKADRSGSLLLHDQGALAALVREAGQVRFGPAWPVSPQVEAQVRKSTQTATSLVAIGSSTGGVEALRSLLPEFGTDCPPTLIVQHVNARFAAAIAESLDQVTRAQVVLATSDTRLERGKIYLAPGGDRHLLLGRAGNGSYRTVLRDGGLVSGHRPSVDALFHSIAALDVPDAVGVLLTGMGKDGAEGLLAMQQKGALTIAQDEASSVVFGMPRAAISLGAAEIVAPLGRIADHVLGRKAA</sequence>
<feature type="domain" description="CheB-type methylesterase" evidence="9">
    <location>
        <begin position="150"/>
        <end position="343"/>
    </location>
</feature>
<reference evidence="10 11" key="1">
    <citation type="submission" date="2019-12" db="EMBL/GenBank/DDBJ databases">
        <title>Genomic-based taxomic classification of the family Erythrobacteraceae.</title>
        <authorList>
            <person name="Xu L."/>
        </authorList>
    </citation>
    <scope>NUCLEOTIDE SEQUENCE [LARGE SCALE GENOMIC DNA]</scope>
    <source>
        <strain evidence="10 11">M0322</strain>
    </source>
</reference>
<comment type="similarity">
    <text evidence="5">Belongs to the CheB family.</text>
</comment>
<dbReference type="InterPro" id="IPR035909">
    <property type="entry name" value="CheB_C"/>
</dbReference>
<feature type="active site" evidence="5 6">
    <location>
        <position position="188"/>
    </location>
</feature>
<evidence type="ECO:0000259" key="9">
    <source>
        <dbReference type="PROSITE" id="PS50122"/>
    </source>
</evidence>
<proteinExistence type="inferred from homology"/>
<name>A0A844YYG5_9SPHN</name>
<dbReference type="GO" id="GO:0000156">
    <property type="term" value="F:phosphorelay response regulator activity"/>
    <property type="evidence" value="ECO:0007669"/>
    <property type="project" value="InterPro"/>
</dbReference>
<feature type="domain" description="Response regulatory" evidence="8">
    <location>
        <begin position="3"/>
        <end position="120"/>
    </location>
</feature>
<dbReference type="Gene3D" id="3.40.50.180">
    <property type="entry name" value="Methylesterase CheB, C-terminal domain"/>
    <property type="match status" value="1"/>
</dbReference>
<gene>
    <name evidence="5 10" type="primary">cheB</name>
    <name evidence="10" type="ORF">GRI99_05680</name>
</gene>
<evidence type="ECO:0000313" key="10">
    <source>
        <dbReference type="EMBL" id="MXO71127.1"/>
    </source>
</evidence>
<feature type="modified residue" description="4-aspartylphosphate" evidence="5 7">
    <location>
        <position position="54"/>
    </location>
</feature>
<keyword evidence="5 7" id="KW-0597">Phosphoprotein</keyword>
<dbReference type="EMBL" id="WTYV01000002">
    <property type="protein sequence ID" value="MXO71127.1"/>
    <property type="molecule type" value="Genomic_DNA"/>
</dbReference>
<dbReference type="HAMAP" id="MF_00099">
    <property type="entry name" value="CheB_chemtxs"/>
    <property type="match status" value="1"/>
</dbReference>
<dbReference type="EC" id="3.1.1.61" evidence="5"/>
<dbReference type="CDD" id="cd17541">
    <property type="entry name" value="REC_CheB-like"/>
    <property type="match status" value="1"/>
</dbReference>
<comment type="PTM">
    <text evidence="5">Phosphorylated by CheA. Phosphorylation of the N-terminal regulatory domain activates the methylesterase activity.</text>
</comment>
<dbReference type="SUPFAM" id="SSF52738">
    <property type="entry name" value="Methylesterase CheB, C-terminal domain"/>
    <property type="match status" value="1"/>
</dbReference>
<dbReference type="CDD" id="cd16432">
    <property type="entry name" value="CheB_Rec"/>
    <property type="match status" value="1"/>
</dbReference>
<dbReference type="GO" id="GO:0032259">
    <property type="term" value="P:methylation"/>
    <property type="evidence" value="ECO:0007669"/>
    <property type="project" value="UniProtKB-KW"/>
</dbReference>
<comment type="domain">
    <text evidence="5">Contains a C-terminal catalytic domain, and an N-terminal region which modulates catalytic activity.</text>
</comment>
<keyword evidence="3 5" id="KW-0378">Hydrolase</keyword>
<keyword evidence="2 5" id="KW-0145">Chemotaxis</keyword>
<evidence type="ECO:0000256" key="2">
    <source>
        <dbReference type="ARBA" id="ARBA00022500"/>
    </source>
</evidence>
<dbReference type="PROSITE" id="PS50110">
    <property type="entry name" value="RESPONSE_REGULATORY"/>
    <property type="match status" value="1"/>
</dbReference>
<evidence type="ECO:0000313" key="11">
    <source>
        <dbReference type="Proteomes" id="UP000466966"/>
    </source>
</evidence>
<dbReference type="PROSITE" id="PS50122">
    <property type="entry name" value="CHEB"/>
    <property type="match status" value="1"/>
</dbReference>
<comment type="function">
    <text evidence="5">Involved in chemotaxis. Part of a chemotaxis signal transduction system that modulates chemotaxis in response to various stimuli. Catalyzes the demethylation of specific methylglutamate residues introduced into the chemoreceptors (methyl-accepting chemotaxis proteins or MCP) by CheR. Also mediates the irreversible deamidation of specific glutamine residues to glutamic acid.</text>
</comment>
<keyword evidence="10" id="KW-0808">Transferase</keyword>
<keyword evidence="11" id="KW-1185">Reference proteome</keyword>
<evidence type="ECO:0000256" key="7">
    <source>
        <dbReference type="PROSITE-ProRule" id="PRU00169"/>
    </source>
</evidence>
<comment type="catalytic activity">
    <reaction evidence="4 5">
        <text>[protein]-L-glutamate 5-O-methyl ester + H2O = L-glutamyl-[protein] + methanol + H(+)</text>
        <dbReference type="Rhea" id="RHEA:23236"/>
        <dbReference type="Rhea" id="RHEA-COMP:10208"/>
        <dbReference type="Rhea" id="RHEA-COMP:10311"/>
        <dbReference type="ChEBI" id="CHEBI:15377"/>
        <dbReference type="ChEBI" id="CHEBI:15378"/>
        <dbReference type="ChEBI" id="CHEBI:17790"/>
        <dbReference type="ChEBI" id="CHEBI:29973"/>
        <dbReference type="ChEBI" id="CHEBI:82795"/>
        <dbReference type="EC" id="3.1.1.61"/>
    </reaction>
</comment>
<organism evidence="10 11">
    <name type="scientific">Alteraurantiacibacter buctensis</name>
    <dbReference type="NCBI Taxonomy" id="1503981"/>
    <lineage>
        <taxon>Bacteria</taxon>
        <taxon>Pseudomonadati</taxon>
        <taxon>Pseudomonadota</taxon>
        <taxon>Alphaproteobacteria</taxon>
        <taxon>Sphingomonadales</taxon>
        <taxon>Erythrobacteraceae</taxon>
        <taxon>Alteraurantiacibacter</taxon>
    </lineage>
</organism>
<dbReference type="InterPro" id="IPR001789">
    <property type="entry name" value="Sig_transdc_resp-reg_receiver"/>
</dbReference>
<dbReference type="GO" id="GO:0006935">
    <property type="term" value="P:chemotaxis"/>
    <property type="evidence" value="ECO:0007669"/>
    <property type="project" value="UniProtKB-UniRule"/>
</dbReference>
<dbReference type="Proteomes" id="UP000466966">
    <property type="component" value="Unassembled WGS sequence"/>
</dbReference>
<feature type="active site" evidence="5 6">
    <location>
        <position position="286"/>
    </location>
</feature>
<keyword evidence="1 5" id="KW-0963">Cytoplasm</keyword>
<dbReference type="Pfam" id="PF01339">
    <property type="entry name" value="CheB_methylest"/>
    <property type="match status" value="1"/>
</dbReference>
<evidence type="ECO:0000256" key="6">
    <source>
        <dbReference type="PROSITE-ProRule" id="PRU00050"/>
    </source>
</evidence>
<keyword evidence="10" id="KW-0489">Methyltransferase</keyword>
<dbReference type="EC" id="3.5.1.44" evidence="5"/>
<accession>A0A844YYG5</accession>
<dbReference type="GO" id="GO:0050568">
    <property type="term" value="F:protein-glutamine glutaminase activity"/>
    <property type="evidence" value="ECO:0007669"/>
    <property type="project" value="UniProtKB-UniRule"/>
</dbReference>
<dbReference type="RefSeq" id="WP_160771073.1">
    <property type="nucleotide sequence ID" value="NZ_WTYV01000002.1"/>
</dbReference>
<dbReference type="PANTHER" id="PTHR42872:SF6">
    <property type="entry name" value="PROTEIN-GLUTAMATE METHYLESTERASE_PROTEIN-GLUTAMINE GLUTAMINASE"/>
    <property type="match status" value="1"/>
</dbReference>
<comment type="caution">
    <text evidence="10">The sequence shown here is derived from an EMBL/GenBank/DDBJ whole genome shotgun (WGS) entry which is preliminary data.</text>
</comment>
<protein>
    <recommendedName>
        <fullName evidence="5">Protein-glutamate methylesterase/protein-glutamine glutaminase</fullName>
        <ecNumber evidence="5">3.1.1.61</ecNumber>
        <ecNumber evidence="5">3.5.1.44</ecNumber>
    </recommendedName>
</protein>
<dbReference type="InterPro" id="IPR011006">
    <property type="entry name" value="CheY-like_superfamily"/>
</dbReference>
<dbReference type="PIRSF" id="PIRSF000876">
    <property type="entry name" value="RR_chemtxs_CheB"/>
    <property type="match status" value="1"/>
</dbReference>
<evidence type="ECO:0000259" key="8">
    <source>
        <dbReference type="PROSITE" id="PS50110"/>
    </source>
</evidence>
<dbReference type="SMART" id="SM00448">
    <property type="entry name" value="REC"/>
    <property type="match status" value="1"/>
</dbReference>
<dbReference type="InterPro" id="IPR000673">
    <property type="entry name" value="Sig_transdc_resp-reg_Me-estase"/>
</dbReference>
<dbReference type="InterPro" id="IPR008248">
    <property type="entry name" value="CheB-like"/>
</dbReference>
<dbReference type="Pfam" id="PF00072">
    <property type="entry name" value="Response_reg"/>
    <property type="match status" value="1"/>
</dbReference>
<dbReference type="NCBIfam" id="NF001965">
    <property type="entry name" value="PRK00742.1"/>
    <property type="match status" value="1"/>
</dbReference>
<dbReference type="AlphaFoldDB" id="A0A844YYG5"/>
<dbReference type="SUPFAM" id="SSF52172">
    <property type="entry name" value="CheY-like"/>
    <property type="match status" value="1"/>
</dbReference>
<dbReference type="GO" id="GO:0008168">
    <property type="term" value="F:methyltransferase activity"/>
    <property type="evidence" value="ECO:0007669"/>
    <property type="project" value="UniProtKB-KW"/>
</dbReference>
<comment type="catalytic activity">
    <reaction evidence="5">
        <text>L-glutaminyl-[protein] + H2O = L-glutamyl-[protein] + NH4(+)</text>
        <dbReference type="Rhea" id="RHEA:16441"/>
        <dbReference type="Rhea" id="RHEA-COMP:10207"/>
        <dbReference type="Rhea" id="RHEA-COMP:10208"/>
        <dbReference type="ChEBI" id="CHEBI:15377"/>
        <dbReference type="ChEBI" id="CHEBI:28938"/>
        <dbReference type="ChEBI" id="CHEBI:29973"/>
        <dbReference type="ChEBI" id="CHEBI:30011"/>
        <dbReference type="EC" id="3.5.1.44"/>
    </reaction>
</comment>
<evidence type="ECO:0000256" key="3">
    <source>
        <dbReference type="ARBA" id="ARBA00022801"/>
    </source>
</evidence>
<dbReference type="OrthoDB" id="9793421at2"/>
<evidence type="ECO:0000256" key="1">
    <source>
        <dbReference type="ARBA" id="ARBA00022490"/>
    </source>
</evidence>
<evidence type="ECO:0000256" key="5">
    <source>
        <dbReference type="HAMAP-Rule" id="MF_00099"/>
    </source>
</evidence>
<feature type="active site" evidence="5 6">
    <location>
        <position position="162"/>
    </location>
</feature>
<dbReference type="Gene3D" id="3.40.50.2300">
    <property type="match status" value="1"/>
</dbReference>